<dbReference type="Proteomes" id="UP000593564">
    <property type="component" value="Unassembled WGS sequence"/>
</dbReference>
<reference evidence="3" key="1">
    <citation type="journal article" date="2020" name="Nat. Commun.">
        <title>Genome assembly of wild tea tree DASZ reveals pedigree and selection history of tea varieties.</title>
        <authorList>
            <person name="Zhang W."/>
            <person name="Zhang Y."/>
            <person name="Qiu H."/>
            <person name="Guo Y."/>
            <person name="Wan H."/>
            <person name="Zhang X."/>
            <person name="Scossa F."/>
            <person name="Alseekh S."/>
            <person name="Zhang Q."/>
            <person name="Wang P."/>
            <person name="Xu L."/>
            <person name="Schmidt M.H."/>
            <person name="Jia X."/>
            <person name="Li D."/>
            <person name="Zhu A."/>
            <person name="Guo F."/>
            <person name="Chen W."/>
            <person name="Ni D."/>
            <person name="Usadel B."/>
            <person name="Fernie A.R."/>
            <person name="Wen W."/>
        </authorList>
    </citation>
    <scope>NUCLEOTIDE SEQUENCE [LARGE SCALE GENOMIC DNA]</scope>
    <source>
        <strain evidence="3">cv. G240</strain>
    </source>
</reference>
<dbReference type="AlphaFoldDB" id="A0A7J7GVM3"/>
<keyword evidence="3" id="KW-1185">Reference proteome</keyword>
<feature type="signal peptide" evidence="1">
    <location>
        <begin position="1"/>
        <end position="22"/>
    </location>
</feature>
<protein>
    <submittedName>
        <fullName evidence="2">Uncharacterized protein</fullName>
    </submittedName>
</protein>
<feature type="chain" id="PRO_5029599721" evidence="1">
    <location>
        <begin position="23"/>
        <end position="79"/>
    </location>
</feature>
<proteinExistence type="predicted"/>
<gene>
    <name evidence="2" type="ORF">HYC85_018574</name>
</gene>
<evidence type="ECO:0000313" key="2">
    <source>
        <dbReference type="EMBL" id="KAF5944497.1"/>
    </source>
</evidence>
<reference evidence="2 3" key="2">
    <citation type="submission" date="2020-07" db="EMBL/GenBank/DDBJ databases">
        <title>Genome assembly of wild tea tree DASZ reveals pedigree and selection history of tea varieties.</title>
        <authorList>
            <person name="Zhang W."/>
        </authorList>
    </citation>
    <scope>NUCLEOTIDE SEQUENCE [LARGE SCALE GENOMIC DNA]</scope>
    <source>
        <strain evidence="3">cv. G240</strain>
        <tissue evidence="2">Leaf</tissue>
    </source>
</reference>
<organism evidence="2 3">
    <name type="scientific">Camellia sinensis</name>
    <name type="common">Tea plant</name>
    <name type="synonym">Thea sinensis</name>
    <dbReference type="NCBI Taxonomy" id="4442"/>
    <lineage>
        <taxon>Eukaryota</taxon>
        <taxon>Viridiplantae</taxon>
        <taxon>Streptophyta</taxon>
        <taxon>Embryophyta</taxon>
        <taxon>Tracheophyta</taxon>
        <taxon>Spermatophyta</taxon>
        <taxon>Magnoliopsida</taxon>
        <taxon>eudicotyledons</taxon>
        <taxon>Gunneridae</taxon>
        <taxon>Pentapetalae</taxon>
        <taxon>asterids</taxon>
        <taxon>Ericales</taxon>
        <taxon>Theaceae</taxon>
        <taxon>Camellia</taxon>
    </lineage>
</organism>
<comment type="caution">
    <text evidence="2">The sequence shown here is derived from an EMBL/GenBank/DDBJ whole genome shotgun (WGS) entry which is preliminary data.</text>
</comment>
<evidence type="ECO:0000256" key="1">
    <source>
        <dbReference type="SAM" id="SignalP"/>
    </source>
</evidence>
<sequence length="79" mass="9319">MANWSFWLCFALIVYSVTRSDARTLNPLVKKRRELSVRYRTVLEEAQEMYHFRLRNDGLSKIWDGSKRVSPGGPDPKHH</sequence>
<evidence type="ECO:0000313" key="3">
    <source>
        <dbReference type="Proteomes" id="UP000593564"/>
    </source>
</evidence>
<name>A0A7J7GVM3_CAMSI</name>
<dbReference type="EMBL" id="JACBKZ010000008">
    <property type="protein sequence ID" value="KAF5944497.1"/>
    <property type="molecule type" value="Genomic_DNA"/>
</dbReference>
<accession>A0A7J7GVM3</accession>
<keyword evidence="1" id="KW-0732">Signal</keyword>